<keyword evidence="1" id="KW-0472">Membrane</keyword>
<reference evidence="2 3" key="1">
    <citation type="submission" date="2020-08" db="EMBL/GenBank/DDBJ databases">
        <title>Genomic Encyclopedia of Type Strains, Phase IV (KMG-IV): sequencing the most valuable type-strain genomes for metagenomic binning, comparative biology and taxonomic classification.</title>
        <authorList>
            <person name="Goeker M."/>
        </authorList>
    </citation>
    <scope>NUCLEOTIDE SEQUENCE [LARGE SCALE GENOMIC DNA]</scope>
    <source>
        <strain evidence="2 3">DSM 27163</strain>
    </source>
</reference>
<dbReference type="RefSeq" id="WP_184100004.1">
    <property type="nucleotide sequence ID" value="NZ_JACIJH010000012.1"/>
</dbReference>
<dbReference type="Proteomes" id="UP000537161">
    <property type="component" value="Unassembled WGS sequence"/>
</dbReference>
<evidence type="ECO:0000313" key="3">
    <source>
        <dbReference type="Proteomes" id="UP000537161"/>
    </source>
</evidence>
<name>A0A7W9B8F6_9SPHN</name>
<protein>
    <submittedName>
        <fullName evidence="2">Uncharacterized protein</fullName>
    </submittedName>
</protein>
<accession>A0A7W9B8F6</accession>
<keyword evidence="3" id="KW-1185">Reference proteome</keyword>
<gene>
    <name evidence="2" type="ORF">FHR21_003162</name>
</gene>
<organism evidence="2 3">
    <name type="scientific">Sphingopyxis panaciterrulae</name>
    <dbReference type="NCBI Taxonomy" id="462372"/>
    <lineage>
        <taxon>Bacteria</taxon>
        <taxon>Pseudomonadati</taxon>
        <taxon>Pseudomonadota</taxon>
        <taxon>Alphaproteobacteria</taxon>
        <taxon>Sphingomonadales</taxon>
        <taxon>Sphingomonadaceae</taxon>
        <taxon>Sphingopyxis</taxon>
    </lineage>
</organism>
<proteinExistence type="predicted"/>
<keyword evidence="1" id="KW-1133">Transmembrane helix</keyword>
<dbReference type="EMBL" id="JACIJH010000012">
    <property type="protein sequence ID" value="MBB5707794.1"/>
    <property type="molecule type" value="Genomic_DNA"/>
</dbReference>
<evidence type="ECO:0000313" key="2">
    <source>
        <dbReference type="EMBL" id="MBB5707794.1"/>
    </source>
</evidence>
<feature type="transmembrane region" description="Helical" evidence="1">
    <location>
        <begin position="41"/>
        <end position="60"/>
    </location>
</feature>
<dbReference type="AlphaFoldDB" id="A0A7W9B8F6"/>
<sequence>MDDELRILSRVDIPTALSALDDRIIHALGVRRREAAAMRRVMALSAFISLGGGFIAGSAVSQPAVAAGPLSPLGAASVLAPSTLLDAQ</sequence>
<keyword evidence="1" id="KW-0812">Transmembrane</keyword>
<comment type="caution">
    <text evidence="2">The sequence shown here is derived from an EMBL/GenBank/DDBJ whole genome shotgun (WGS) entry which is preliminary data.</text>
</comment>
<evidence type="ECO:0000256" key="1">
    <source>
        <dbReference type="SAM" id="Phobius"/>
    </source>
</evidence>